<keyword evidence="3" id="KW-0732">Signal</keyword>
<feature type="domain" description="RCC1-like" evidence="5">
    <location>
        <begin position="497"/>
        <end position="781"/>
    </location>
</feature>
<dbReference type="GO" id="GO:0000272">
    <property type="term" value="P:polysaccharide catabolic process"/>
    <property type="evidence" value="ECO:0007669"/>
    <property type="project" value="InterPro"/>
</dbReference>
<dbReference type="Pfam" id="PF18998">
    <property type="entry name" value="Flg_new_2"/>
    <property type="match status" value="2"/>
</dbReference>
<organism evidence="6 7">
    <name type="scientific">Geomonas silvestris</name>
    <dbReference type="NCBI Taxonomy" id="2740184"/>
    <lineage>
        <taxon>Bacteria</taxon>
        <taxon>Pseudomonadati</taxon>
        <taxon>Thermodesulfobacteriota</taxon>
        <taxon>Desulfuromonadia</taxon>
        <taxon>Geobacterales</taxon>
        <taxon>Geobacteraceae</taxon>
        <taxon>Geomonas</taxon>
    </lineage>
</organism>
<evidence type="ECO:0000256" key="1">
    <source>
        <dbReference type="ARBA" id="ARBA00022658"/>
    </source>
</evidence>
<feature type="domain" description="Bacterial repeat" evidence="4">
    <location>
        <begin position="962"/>
        <end position="1033"/>
    </location>
</feature>
<keyword evidence="7" id="KW-1185">Reference proteome</keyword>
<name>A0A6V8MI07_9BACT</name>
<dbReference type="Pfam" id="PF25390">
    <property type="entry name" value="WD40_RLD"/>
    <property type="match status" value="2"/>
</dbReference>
<feature type="signal peptide" evidence="3">
    <location>
        <begin position="1"/>
        <end position="24"/>
    </location>
</feature>
<dbReference type="Pfam" id="PF13540">
    <property type="entry name" value="RCC1_2"/>
    <property type="match status" value="3"/>
</dbReference>
<dbReference type="NCBIfam" id="NF012200">
    <property type="entry name" value="choice_anch_D"/>
    <property type="match status" value="1"/>
</dbReference>
<dbReference type="AlphaFoldDB" id="A0A6V8MI07"/>
<dbReference type="InterPro" id="IPR036439">
    <property type="entry name" value="Dockerin_dom_sf"/>
</dbReference>
<dbReference type="InterPro" id="IPR009091">
    <property type="entry name" value="RCC1/BLIP-II"/>
</dbReference>
<dbReference type="PRINTS" id="PR00633">
    <property type="entry name" value="RCCNDNSATION"/>
</dbReference>
<dbReference type="Gene3D" id="2.60.40.10">
    <property type="entry name" value="Immunoglobulins"/>
    <property type="match status" value="1"/>
</dbReference>
<dbReference type="PANTHER" id="PTHR45982:SF1">
    <property type="entry name" value="REGULATOR OF CHROMOSOME CONDENSATION"/>
    <property type="match status" value="1"/>
</dbReference>
<protein>
    <recommendedName>
        <fullName evidence="8">Dockerin domain-containing protein</fullName>
    </recommendedName>
</protein>
<dbReference type="InterPro" id="IPR000408">
    <property type="entry name" value="Reg_chr_condens"/>
</dbReference>
<dbReference type="InterPro" id="IPR058923">
    <property type="entry name" value="RCC1-like_dom"/>
</dbReference>
<sequence>MKTSLNMLRRVLPALLISILPGLAAPSWGATPNLAAGESHSIILKADGTLWASGANLSGQLGDASRTSRTSAVQVGLEQGWAGAAAGAEHTLAVKSDGTLWAWGNNASGQLGSLSGTGTPVGTQSSPLRIGAARDWGAVAAGSATSYALKADGTLWAWGEGGLGQLGNGATARQNQPVQVVNPAGGRYLMVAAGADHALALMADGSLWSWGSNAFGQLGAAGSDPATPRQVVLAAAVSDNDWRAVAAGGNFSLALKADGTLWSWGDNAAGQLGLGSTQPQAEPVQVGNDRDWAALAAGALHAVALKRNGRVYAWGDNSSGQLGNGGLGQLNAPAPVPGIGNLVALSAGAFHTLALSADGRSWAWGGNLDGQLNTGSQTGSLAPADAGNAGLGWVALEPGNQFTLARRSDGSLWSWGDNTSGQLGNGTLATQATPAALDARHDWAAHAAGFGHVVALKADGTLWAWGDNSSGQLGDGSRNPSTFPIQITSTKPTSAANDWAQLAAGDFHTLALKGDGTLWAWGDNSTGQLGDNTNTPMGKQPEQIVTGNPGNFDSNWIAIAAGGGHSLGLQADGTLWAWGDNSDGQLGDPALLGSVNFPSQLVNFNPPADNPGFNGNWKGIAAGFAHSLALQADGTAWGWGSNFDGQLGNADATLPNPPGQPQPVQVVNAGPAPFLALSAGDAHSLARKADGTLWSFGRNLGGQLGIGSFDSTPVPHPVPLAEATGSFTWSASGIGGSHSVALMADGTLWGWGNNFSGQLGDGSDQDRNRPAALLEGFASAPTSLDLGTAFLGGAGLSGNLSLGNSGNGNLFVTGITISGADAAQFAVDPGSCGLQLAFLVPAGGSCQLKVSFQPGAASGSRSALLEIATSDPVAPRRQVALAALAAQHQITLAAGPNGSIFGPVLVNENATPSYGIVAATTFHVADVKVNGVSKGALTTLTLPPVTGDLTIAASFAIDTFPVSFASAGNGTLSGTLSQSVPYGSASATVTALPATGYHFVNWTEGGSIVGTNAALSVSSITAARSFTANFAINSYPVTFASGGNGTLTGSVSQSVVHGASATTVSAVPALGYHFVNWTEAGQVVGSGTALTLGNVTGARSVTANFAIDTFTVSAASDAKGSVSPAGVSTVNYGSSVTFSFTPAAGYQVVDVLVDGVSQGAPGSYTISNVTANGHTVQVVFIPDGDLNGDGQVTIADALMALQIAVGLNQPTPAQLRHGDLAPLDVSGIPAPDAQIQVADALVILKKSVGLTSGF</sequence>
<dbReference type="EMBL" id="BLXX01000005">
    <property type="protein sequence ID" value="GFO59626.1"/>
    <property type="molecule type" value="Genomic_DNA"/>
</dbReference>
<dbReference type="RefSeq" id="WP_183354462.1">
    <property type="nucleotide sequence ID" value="NZ_BLXX01000005.1"/>
</dbReference>
<evidence type="ECO:0000259" key="4">
    <source>
        <dbReference type="Pfam" id="PF18998"/>
    </source>
</evidence>
<dbReference type="CDD" id="cd14256">
    <property type="entry name" value="Dockerin_I"/>
    <property type="match status" value="1"/>
</dbReference>
<dbReference type="PROSITE" id="PS50012">
    <property type="entry name" value="RCC1_3"/>
    <property type="match status" value="12"/>
</dbReference>
<evidence type="ECO:0000256" key="3">
    <source>
        <dbReference type="SAM" id="SignalP"/>
    </source>
</evidence>
<dbReference type="Gene3D" id="1.10.1330.10">
    <property type="entry name" value="Dockerin domain"/>
    <property type="match status" value="1"/>
</dbReference>
<dbReference type="InterPro" id="IPR051553">
    <property type="entry name" value="Ran_GTPase-activating"/>
</dbReference>
<keyword evidence="2" id="KW-0677">Repeat</keyword>
<comment type="caution">
    <text evidence="6">The sequence shown here is derived from an EMBL/GenBank/DDBJ whole genome shotgun (WGS) entry which is preliminary data.</text>
</comment>
<reference evidence="7" key="1">
    <citation type="submission" date="2020-06" db="EMBL/GenBank/DDBJ databases">
        <title>Draft genomic sequence of Geomonas sp. Red330.</title>
        <authorList>
            <person name="Itoh H."/>
            <person name="Zhenxing X."/>
            <person name="Ushijima N."/>
            <person name="Masuda Y."/>
            <person name="Shiratori Y."/>
            <person name="Senoo K."/>
        </authorList>
    </citation>
    <scope>NUCLEOTIDE SEQUENCE [LARGE SCALE GENOMIC DNA]</scope>
    <source>
        <strain evidence="7">Red330</strain>
    </source>
</reference>
<evidence type="ECO:0000256" key="2">
    <source>
        <dbReference type="ARBA" id="ARBA00022737"/>
    </source>
</evidence>
<evidence type="ECO:0000313" key="6">
    <source>
        <dbReference type="EMBL" id="GFO59626.1"/>
    </source>
</evidence>
<dbReference type="GO" id="GO:0005085">
    <property type="term" value="F:guanyl-nucleotide exchange factor activity"/>
    <property type="evidence" value="ECO:0007669"/>
    <property type="project" value="TreeGrafter"/>
</dbReference>
<dbReference type="Proteomes" id="UP000556026">
    <property type="component" value="Unassembled WGS sequence"/>
</dbReference>
<accession>A0A6V8MI07</accession>
<dbReference type="InterPro" id="IPR044060">
    <property type="entry name" value="Bacterial_rp_domain"/>
</dbReference>
<feature type="domain" description="Bacterial repeat" evidence="4">
    <location>
        <begin position="1035"/>
        <end position="1107"/>
    </location>
</feature>
<proteinExistence type="predicted"/>
<evidence type="ECO:0008006" key="8">
    <source>
        <dbReference type="Google" id="ProtNLM"/>
    </source>
</evidence>
<dbReference type="Gene3D" id="2.130.10.30">
    <property type="entry name" value="Regulator of chromosome condensation 1/beta-lactamase-inhibitor protein II"/>
    <property type="match status" value="3"/>
</dbReference>
<evidence type="ECO:0000313" key="7">
    <source>
        <dbReference type="Proteomes" id="UP000556026"/>
    </source>
</evidence>
<dbReference type="PANTHER" id="PTHR45982">
    <property type="entry name" value="REGULATOR OF CHROMOSOME CONDENSATION"/>
    <property type="match status" value="1"/>
</dbReference>
<dbReference type="InterPro" id="IPR013783">
    <property type="entry name" value="Ig-like_fold"/>
</dbReference>
<dbReference type="PROSITE" id="PS00626">
    <property type="entry name" value="RCC1_2"/>
    <property type="match status" value="6"/>
</dbReference>
<keyword evidence="1" id="KW-0344">Guanine-nucleotide releasing factor</keyword>
<dbReference type="GO" id="GO:0005737">
    <property type="term" value="C:cytoplasm"/>
    <property type="evidence" value="ECO:0007669"/>
    <property type="project" value="TreeGrafter"/>
</dbReference>
<gene>
    <name evidence="6" type="ORF">GMST_19510</name>
</gene>
<dbReference type="SUPFAM" id="SSF50985">
    <property type="entry name" value="RCC1/BLIP-II"/>
    <property type="match status" value="2"/>
</dbReference>
<evidence type="ECO:0000259" key="5">
    <source>
        <dbReference type="Pfam" id="PF25390"/>
    </source>
</evidence>
<feature type="chain" id="PRO_5028181117" description="Dockerin domain-containing protein" evidence="3">
    <location>
        <begin position="25"/>
        <end position="1254"/>
    </location>
</feature>
<feature type="domain" description="RCC1-like" evidence="5">
    <location>
        <begin position="177"/>
        <end position="488"/>
    </location>
</feature>